<dbReference type="Gene3D" id="3.40.50.12370">
    <property type="match status" value="1"/>
</dbReference>
<dbReference type="CDD" id="cd00293">
    <property type="entry name" value="USP-like"/>
    <property type="match status" value="1"/>
</dbReference>
<dbReference type="AlphaFoldDB" id="A0A3M0GSA3"/>
<proteinExistence type="inferred from homology"/>
<dbReference type="PRINTS" id="PR01438">
    <property type="entry name" value="UNVRSLSTRESS"/>
</dbReference>
<organism evidence="3 4">
    <name type="scientific">Dokdonia sinensis</name>
    <dbReference type="NCBI Taxonomy" id="2479847"/>
    <lineage>
        <taxon>Bacteria</taxon>
        <taxon>Pseudomonadati</taxon>
        <taxon>Bacteroidota</taxon>
        <taxon>Flavobacteriia</taxon>
        <taxon>Flavobacteriales</taxon>
        <taxon>Flavobacteriaceae</taxon>
        <taxon>Dokdonia</taxon>
    </lineage>
</organism>
<evidence type="ECO:0000256" key="1">
    <source>
        <dbReference type="ARBA" id="ARBA00008791"/>
    </source>
</evidence>
<evidence type="ECO:0000313" key="4">
    <source>
        <dbReference type="Proteomes" id="UP000281985"/>
    </source>
</evidence>
<accession>A0A3M0GSA3</accession>
<gene>
    <name evidence="3" type="ORF">EAX61_01665</name>
</gene>
<name>A0A3M0GSA3_9FLAO</name>
<protein>
    <submittedName>
        <fullName evidence="3">Universal stress protein</fullName>
    </submittedName>
</protein>
<comment type="caution">
    <text evidence="3">The sequence shown here is derived from an EMBL/GenBank/DDBJ whole genome shotgun (WGS) entry which is preliminary data.</text>
</comment>
<sequence length="272" mass="31146">MLFTMKHILIPVDFSDQSWKAAQCALTLHQNAGVRFYLFYSETPDTYTNEVDVVCESRARDLQKWLIKLKAIIQNGQVIIPLRWEGSFIEDVRAAVYDNEIDLIVLSTQYPNIFCDDVKGSHTRSIITRVKCPVLIVPRESKCGVPRQVVLLSDFNFKHRSQATSIISKFIKRAKAHLNILQLSKTGNALTTTQDTNKSYLQTALSHISHSFHFVIDKTMDEALQSFVDMHQVDLVILFAKNINLSENLLFSPTLNQHNDYHKSIPFLVVHE</sequence>
<dbReference type="Pfam" id="PF00582">
    <property type="entry name" value="Usp"/>
    <property type="match status" value="1"/>
</dbReference>
<dbReference type="InterPro" id="IPR006015">
    <property type="entry name" value="Universal_stress_UspA"/>
</dbReference>
<reference evidence="3 4" key="1">
    <citation type="submission" date="2018-10" db="EMBL/GenBank/DDBJ databases">
        <title>Dokdonia luteus sp. nov., isolated from sea water.</title>
        <authorList>
            <person name="Zhou L.Y."/>
            <person name="Du Z.J."/>
        </authorList>
    </citation>
    <scope>NUCLEOTIDE SEQUENCE [LARGE SCALE GENOMIC DNA]</scope>
    <source>
        <strain evidence="3 4">SH27</strain>
    </source>
</reference>
<evidence type="ECO:0000259" key="2">
    <source>
        <dbReference type="Pfam" id="PF00582"/>
    </source>
</evidence>
<dbReference type="InterPro" id="IPR006016">
    <property type="entry name" value="UspA"/>
</dbReference>
<feature type="domain" description="UspA" evidence="2">
    <location>
        <begin position="5"/>
        <end position="138"/>
    </location>
</feature>
<dbReference type="SUPFAM" id="SSF52402">
    <property type="entry name" value="Adenine nucleotide alpha hydrolases-like"/>
    <property type="match status" value="1"/>
</dbReference>
<dbReference type="EMBL" id="REFV01000001">
    <property type="protein sequence ID" value="RMB64109.1"/>
    <property type="molecule type" value="Genomic_DNA"/>
</dbReference>
<evidence type="ECO:0000313" key="3">
    <source>
        <dbReference type="EMBL" id="RMB64109.1"/>
    </source>
</evidence>
<comment type="similarity">
    <text evidence="1">Belongs to the universal stress protein A family.</text>
</comment>
<dbReference type="Proteomes" id="UP000281985">
    <property type="component" value="Unassembled WGS sequence"/>
</dbReference>
<keyword evidence="4" id="KW-1185">Reference proteome</keyword>